<evidence type="ECO:0000256" key="2">
    <source>
        <dbReference type="ARBA" id="ARBA00008226"/>
    </source>
</evidence>
<dbReference type="SUPFAM" id="SSF52954">
    <property type="entry name" value="Class II aaRS ABD-related"/>
    <property type="match status" value="2"/>
</dbReference>
<feature type="domain" description="Aminoacyl-transfer RNA synthetases class-II family profile" evidence="12">
    <location>
        <begin position="332"/>
        <end position="595"/>
    </location>
</feature>
<evidence type="ECO:0000256" key="9">
    <source>
        <dbReference type="ARBA" id="ARBA00023146"/>
    </source>
</evidence>
<keyword evidence="8" id="KW-0648">Protein biosynthesis</keyword>
<dbReference type="PROSITE" id="PS50862">
    <property type="entry name" value="AA_TRNA_LIGASE_II"/>
    <property type="match status" value="2"/>
</dbReference>
<protein>
    <recommendedName>
        <fullName evidence="3">threonine--tRNA ligase</fullName>
        <ecNumber evidence="3">6.1.1.3</ecNumber>
    </recommendedName>
    <alternativeName>
        <fullName evidence="10">Threonyl-tRNA synthetase</fullName>
    </alternativeName>
</protein>
<dbReference type="CDD" id="cd00771">
    <property type="entry name" value="ThrRS_core"/>
    <property type="match status" value="2"/>
</dbReference>
<dbReference type="InterPro" id="IPR004154">
    <property type="entry name" value="Anticodon-bd"/>
</dbReference>
<dbReference type="SUPFAM" id="SSF55186">
    <property type="entry name" value="ThrRS/AlaRS common domain"/>
    <property type="match status" value="2"/>
</dbReference>
<dbReference type="GO" id="GO:0006435">
    <property type="term" value="P:threonyl-tRNA aminoacylation"/>
    <property type="evidence" value="ECO:0007669"/>
    <property type="project" value="InterPro"/>
</dbReference>
<dbReference type="InterPro" id="IPR033728">
    <property type="entry name" value="ThrRS_core"/>
</dbReference>
<organism evidence="14 15">
    <name type="scientific">Aquatica leii</name>
    <dbReference type="NCBI Taxonomy" id="1421715"/>
    <lineage>
        <taxon>Eukaryota</taxon>
        <taxon>Metazoa</taxon>
        <taxon>Ecdysozoa</taxon>
        <taxon>Arthropoda</taxon>
        <taxon>Hexapoda</taxon>
        <taxon>Insecta</taxon>
        <taxon>Pterygota</taxon>
        <taxon>Neoptera</taxon>
        <taxon>Endopterygota</taxon>
        <taxon>Coleoptera</taxon>
        <taxon>Polyphaga</taxon>
        <taxon>Elateriformia</taxon>
        <taxon>Elateroidea</taxon>
        <taxon>Lampyridae</taxon>
        <taxon>Luciolinae</taxon>
        <taxon>Aquatica</taxon>
    </lineage>
</organism>
<evidence type="ECO:0000256" key="6">
    <source>
        <dbReference type="ARBA" id="ARBA00022741"/>
    </source>
</evidence>
<evidence type="ECO:0000256" key="4">
    <source>
        <dbReference type="ARBA" id="ARBA00022490"/>
    </source>
</evidence>
<dbReference type="GO" id="GO:0004829">
    <property type="term" value="F:threonine-tRNA ligase activity"/>
    <property type="evidence" value="ECO:0007669"/>
    <property type="project" value="UniProtKB-EC"/>
</dbReference>
<comment type="caution">
    <text evidence="14">The sequence shown here is derived from an EMBL/GenBank/DDBJ whole genome shotgun (WGS) entry which is preliminary data.</text>
</comment>
<dbReference type="Proteomes" id="UP001353858">
    <property type="component" value="Unassembled WGS sequence"/>
</dbReference>
<feature type="domain" description="TGS" evidence="13">
    <location>
        <begin position="716"/>
        <end position="780"/>
    </location>
</feature>
<dbReference type="PROSITE" id="PS51880">
    <property type="entry name" value="TGS"/>
    <property type="match status" value="2"/>
</dbReference>
<comment type="similarity">
    <text evidence="2">Belongs to the class-II aminoacyl-tRNA synthetase family.</text>
</comment>
<feature type="domain" description="Aminoacyl-transfer RNA synthetases class-II family profile" evidence="12">
    <location>
        <begin position="986"/>
        <end position="1249"/>
    </location>
</feature>
<dbReference type="FunFam" id="3.30.980.10:FF:000003">
    <property type="entry name" value="Threonine--tRNA ligase, cytoplasmic"/>
    <property type="match status" value="2"/>
</dbReference>
<evidence type="ECO:0000256" key="1">
    <source>
        <dbReference type="ARBA" id="ARBA00004496"/>
    </source>
</evidence>
<dbReference type="GO" id="GO:0005739">
    <property type="term" value="C:mitochondrion"/>
    <property type="evidence" value="ECO:0007669"/>
    <property type="project" value="TreeGrafter"/>
</dbReference>
<evidence type="ECO:0000259" key="13">
    <source>
        <dbReference type="PROSITE" id="PS51880"/>
    </source>
</evidence>
<dbReference type="SUPFAM" id="SSF55681">
    <property type="entry name" value="Class II aaRS and biotin synthetases"/>
    <property type="match status" value="2"/>
</dbReference>
<dbReference type="InterPro" id="IPR045864">
    <property type="entry name" value="aa-tRNA-synth_II/BPL/LPL"/>
</dbReference>
<dbReference type="PANTHER" id="PTHR11451:SF46">
    <property type="entry name" value="THREONINE--TRNA LIGASE"/>
    <property type="match status" value="1"/>
</dbReference>
<dbReference type="Pfam" id="PF03129">
    <property type="entry name" value="HGTP_anticodon"/>
    <property type="match status" value="2"/>
</dbReference>
<dbReference type="InterPro" id="IPR002314">
    <property type="entry name" value="aa-tRNA-synt_IIb"/>
</dbReference>
<dbReference type="InterPro" id="IPR002320">
    <property type="entry name" value="Thr-tRNA-ligase_IIa"/>
</dbReference>
<keyword evidence="9" id="KW-0030">Aminoacyl-tRNA synthetase</keyword>
<evidence type="ECO:0000256" key="3">
    <source>
        <dbReference type="ARBA" id="ARBA00013163"/>
    </source>
</evidence>
<keyword evidence="4" id="KW-0963">Cytoplasm</keyword>
<evidence type="ECO:0000259" key="12">
    <source>
        <dbReference type="PROSITE" id="PS50862"/>
    </source>
</evidence>
<dbReference type="FunFam" id="3.30.930.10:FF:000009">
    <property type="entry name" value="Threonine--tRNA ligase 2, cytoplasmic"/>
    <property type="match status" value="2"/>
</dbReference>
<gene>
    <name evidence="14" type="ORF">RN001_000857</name>
</gene>
<dbReference type="Pfam" id="PF00587">
    <property type="entry name" value="tRNA-synt_2b"/>
    <property type="match status" value="2"/>
</dbReference>
<dbReference type="EC" id="6.1.1.3" evidence="3"/>
<dbReference type="PRINTS" id="PR01047">
    <property type="entry name" value="TRNASYNTHTHR"/>
</dbReference>
<dbReference type="NCBIfam" id="TIGR00418">
    <property type="entry name" value="thrS"/>
    <property type="match status" value="2"/>
</dbReference>
<evidence type="ECO:0000313" key="14">
    <source>
        <dbReference type="EMBL" id="KAK4884586.1"/>
    </source>
</evidence>
<dbReference type="GO" id="GO:0005524">
    <property type="term" value="F:ATP binding"/>
    <property type="evidence" value="ECO:0007669"/>
    <property type="project" value="UniProtKB-KW"/>
</dbReference>
<keyword evidence="15" id="KW-1185">Reference proteome</keyword>
<dbReference type="InterPro" id="IPR012947">
    <property type="entry name" value="tRNA_SAD"/>
</dbReference>
<evidence type="ECO:0000256" key="7">
    <source>
        <dbReference type="ARBA" id="ARBA00022840"/>
    </source>
</evidence>
<evidence type="ECO:0000256" key="5">
    <source>
        <dbReference type="ARBA" id="ARBA00022598"/>
    </source>
</evidence>
<dbReference type="InterPro" id="IPR012676">
    <property type="entry name" value="TGS-like"/>
</dbReference>
<dbReference type="SUPFAM" id="SSF81271">
    <property type="entry name" value="TGS-like"/>
    <property type="match status" value="2"/>
</dbReference>
<dbReference type="Pfam" id="PF07973">
    <property type="entry name" value="tRNA_SAD"/>
    <property type="match status" value="2"/>
</dbReference>
<sequence>MSDNVVECINAVKELTIAKEKEGNMSDTGDLKPLPGFIDHREKLWTKLKGEYEEEVKNRQLKETPIKVTLPDGKQVDAVAWKTSPYDVAKMISRGLAEASVISKVNGVLWDLERPLEEDCRLELLKFDNPEAKAVFWHSSAHILGESLERVYDGFLCYGPPIDCGFYYDMYIHEKGISTTDFPNIETVAKSIMKEQQPFERLEMKKEDLLEMFKYNPFKVRILKEKVTTPTTTVYRCGTLIDVCRGPHVRNTGNVKAFKLTKNSSTYWEGKADAETLQRVYGVSFPDSKQLQEWEKFQEEAAKRDHRKIGKEQELFFFHELSPGSCFFQPRGAHIYNTLINFVKEIYRDRKYLEVVSPNMFNSKLWQISGHWAHYAENMFSFDVEKDKFALKPMNCPGHCLIFDNRVRSWRELPFRCTEFGIVHRNELSGALTGLTRVRRFQQDDGHVFCTSEQIQSEITESLDFVNYMYKTFGFTFNFVLSTRPEKYLGDIEMWNQAEKALENSLNEFNNTWTLNPGDGAFYGPKIDIIVNDALNRSHQCGTIQLDFQLPIRFNLSYVSESGEKKRPVIIHRALLGSVERIFAILTEHYGGKWPFWLSPRQVMIIPVGPSFDEYAMEVLDKLYKAGFMVEVDTDPGDTMNKKIRNAQLAQFNYILVVGEKEHASGTASKVKTMKDKISEKKNSIDCSKWPEYIKHREQFWNKLKTNFDKELLSRTQLPIKVSLPDGKHVEAVSWKTTPFDIANLISHSYAEHVIVAKVNGVLWDLSRPLEDNCELELLMFNNEEAKTAFWHSSAHILGEALERVYGGFLCYGPPIESGFYYDMYMRNKAVSPSDYPQLESVLKDIIKEKQPFQRLVVTKENLLEMFKYNPFKVRILNEKVHSPTTTVYKCGSLIDVCTGPHVLHTGKIKAFKITKNSSAYWEGNADGEALQRVYGISFPDTKQLKEWEEFQEEAIKRDHRRIGKEQELFFFHELSPGSCFFQPRGAHIYNALIDFVKEMYRERKYLEVVTPNMFNAKLWQKSGHWAHYSDLMFSFDVENDKFALKPMNCPGHCLIFEHRVRSWRELPFRCTEFGIVHRNELSGTLTGLTRVRRFQQDDGHVFCSVEQIQDEITESLDFLNHLYTTFGFTFNLVLSTRPEKFLGDVKIWDQAEQALENSLNQSGYPWSLNPEDGAFYGPKIDIIVLDALKRSHQCGTIQLDFQLPIRFNLTYNSPTGEKKTPVIIHRALLGSVERILAILTEHYGGKWPFWLSPRQVMVIPVGTALNDYAIEVERALYEAGFMVEVDLDQGDTLNKKIRNAQLGQFNFILVVGEKELANNSVNVRTRNNIVYGEIPISSAIQKFKNLKDNRIIDDVF</sequence>
<dbReference type="FunFam" id="3.10.20.30:FF:000006">
    <property type="entry name" value="Threonine--tRNA ligase, cytoplasmic"/>
    <property type="match status" value="2"/>
</dbReference>
<dbReference type="EMBL" id="JARPUR010000001">
    <property type="protein sequence ID" value="KAK4884586.1"/>
    <property type="molecule type" value="Genomic_DNA"/>
</dbReference>
<name>A0AAN7PMT7_9COLE</name>
<dbReference type="Gene3D" id="3.30.930.10">
    <property type="entry name" value="Bira Bifunctional Protein, Domain 2"/>
    <property type="match status" value="2"/>
</dbReference>
<dbReference type="FunFam" id="3.40.50.800:FF:000003">
    <property type="entry name" value="Threonine--tRNA ligase 2, cytoplasmic"/>
    <property type="match status" value="1"/>
</dbReference>
<dbReference type="InterPro" id="IPR006195">
    <property type="entry name" value="aa-tRNA-synth_II"/>
</dbReference>
<dbReference type="CDD" id="cd01667">
    <property type="entry name" value="TGS_ThrRS"/>
    <property type="match status" value="2"/>
</dbReference>
<proteinExistence type="inferred from homology"/>
<reference evidence="15" key="1">
    <citation type="submission" date="2023-01" db="EMBL/GenBank/DDBJ databases">
        <title>Key to firefly adult light organ development and bioluminescence: homeobox transcription factors regulate luciferase expression and transportation to peroxisome.</title>
        <authorList>
            <person name="Fu X."/>
        </authorList>
    </citation>
    <scope>NUCLEOTIDE SEQUENCE [LARGE SCALE GENOMIC DNA]</scope>
</reference>
<evidence type="ECO:0000256" key="11">
    <source>
        <dbReference type="ARBA" id="ARBA00049515"/>
    </source>
</evidence>
<dbReference type="PANTHER" id="PTHR11451">
    <property type="entry name" value="THREONINE-TRNA LIGASE"/>
    <property type="match status" value="1"/>
</dbReference>
<evidence type="ECO:0000256" key="8">
    <source>
        <dbReference type="ARBA" id="ARBA00022917"/>
    </source>
</evidence>
<dbReference type="Gene3D" id="3.10.20.30">
    <property type="match status" value="2"/>
</dbReference>
<dbReference type="Gene3D" id="3.30.980.10">
    <property type="entry name" value="Threonyl-trna Synthetase, Chain A, domain 2"/>
    <property type="match status" value="2"/>
</dbReference>
<comment type="catalytic activity">
    <reaction evidence="11">
        <text>tRNA(Thr) + L-threonine + ATP = L-threonyl-tRNA(Thr) + AMP + diphosphate + H(+)</text>
        <dbReference type="Rhea" id="RHEA:24624"/>
        <dbReference type="Rhea" id="RHEA-COMP:9670"/>
        <dbReference type="Rhea" id="RHEA-COMP:9704"/>
        <dbReference type="ChEBI" id="CHEBI:15378"/>
        <dbReference type="ChEBI" id="CHEBI:30616"/>
        <dbReference type="ChEBI" id="CHEBI:33019"/>
        <dbReference type="ChEBI" id="CHEBI:57926"/>
        <dbReference type="ChEBI" id="CHEBI:78442"/>
        <dbReference type="ChEBI" id="CHEBI:78534"/>
        <dbReference type="ChEBI" id="CHEBI:456215"/>
        <dbReference type="EC" id="6.1.1.3"/>
    </reaction>
</comment>
<accession>A0AAN7PMT7</accession>
<evidence type="ECO:0000256" key="10">
    <source>
        <dbReference type="ARBA" id="ARBA00031900"/>
    </source>
</evidence>
<dbReference type="Gene3D" id="3.40.50.800">
    <property type="entry name" value="Anticodon-binding domain"/>
    <property type="match status" value="2"/>
</dbReference>
<dbReference type="SMART" id="SM00863">
    <property type="entry name" value="tRNA_SAD"/>
    <property type="match status" value="2"/>
</dbReference>
<dbReference type="InterPro" id="IPR036621">
    <property type="entry name" value="Anticodon-bd_dom_sf"/>
</dbReference>
<dbReference type="InterPro" id="IPR018163">
    <property type="entry name" value="Thr/Ala-tRNA-synth_IIc_edit"/>
</dbReference>
<feature type="domain" description="TGS" evidence="13">
    <location>
        <begin position="62"/>
        <end position="126"/>
    </location>
</feature>
<keyword evidence="6" id="KW-0547">Nucleotide-binding</keyword>
<dbReference type="InterPro" id="IPR012675">
    <property type="entry name" value="Beta-grasp_dom_sf"/>
</dbReference>
<keyword evidence="7" id="KW-0067">ATP-binding</keyword>
<dbReference type="Pfam" id="PF02824">
    <property type="entry name" value="TGS"/>
    <property type="match status" value="2"/>
</dbReference>
<evidence type="ECO:0000313" key="15">
    <source>
        <dbReference type="Proteomes" id="UP001353858"/>
    </source>
</evidence>
<dbReference type="CDD" id="cd00860">
    <property type="entry name" value="ThrRS_anticodon"/>
    <property type="match status" value="2"/>
</dbReference>
<dbReference type="InterPro" id="IPR004095">
    <property type="entry name" value="TGS"/>
</dbReference>
<comment type="subcellular location">
    <subcellularLocation>
        <location evidence="1">Cytoplasm</location>
    </subcellularLocation>
</comment>
<dbReference type="InterPro" id="IPR047246">
    <property type="entry name" value="ThrRS_anticodon"/>
</dbReference>
<dbReference type="HAMAP" id="MF_00184">
    <property type="entry name" value="Thr_tRNA_synth"/>
    <property type="match status" value="2"/>
</dbReference>
<keyword evidence="5" id="KW-0436">Ligase</keyword>